<dbReference type="PANTHER" id="PTHR48090">
    <property type="entry name" value="UNDECAPRENYL-PHOSPHATE 4-DEOXY-4-FORMAMIDO-L-ARABINOSE TRANSFERASE-RELATED"/>
    <property type="match status" value="1"/>
</dbReference>
<name>A0A0G0Q6S2_9BACT</name>
<gene>
    <name evidence="2" type="ORF">UT23_C0013G0046</name>
</gene>
<dbReference type="EMBL" id="LBWA01000013">
    <property type="protein sequence ID" value="KKQ97371.1"/>
    <property type="molecule type" value="Genomic_DNA"/>
</dbReference>
<dbReference type="InterPro" id="IPR050256">
    <property type="entry name" value="Glycosyltransferase_2"/>
</dbReference>
<feature type="domain" description="Glycosyltransferase 2-like" evidence="1">
    <location>
        <begin position="4"/>
        <end position="150"/>
    </location>
</feature>
<evidence type="ECO:0000313" key="2">
    <source>
        <dbReference type="EMBL" id="KKQ97371.1"/>
    </source>
</evidence>
<dbReference type="Pfam" id="PF00535">
    <property type="entry name" value="Glycos_transf_2"/>
    <property type="match status" value="1"/>
</dbReference>
<reference evidence="2 3" key="1">
    <citation type="journal article" date="2015" name="Nature">
        <title>rRNA introns, odd ribosomes, and small enigmatic genomes across a large radiation of phyla.</title>
        <authorList>
            <person name="Brown C.T."/>
            <person name="Hug L.A."/>
            <person name="Thomas B.C."/>
            <person name="Sharon I."/>
            <person name="Castelle C.J."/>
            <person name="Singh A."/>
            <person name="Wilkins M.J."/>
            <person name="Williams K.H."/>
            <person name="Banfield J.F."/>
        </authorList>
    </citation>
    <scope>NUCLEOTIDE SEQUENCE [LARGE SCALE GENOMIC DNA]</scope>
</reference>
<dbReference type="Proteomes" id="UP000034325">
    <property type="component" value="Unassembled WGS sequence"/>
</dbReference>
<protein>
    <recommendedName>
        <fullName evidence="1">Glycosyltransferase 2-like domain-containing protein</fullName>
    </recommendedName>
</protein>
<dbReference type="AlphaFoldDB" id="A0A0G0Q6S2"/>
<accession>A0A0G0Q6S2</accession>
<sequence length="234" mass="26646">MKLSIIIPVYNEERTVAEVIKRVKKVKFPANISREVIVVNDASIDKTGKILKKIDGIKIYTHGTNQGKGAAVMTGVKYSKGDVVVIQDADLEYDPDDITRLITPILQNKAQAVYGSRLKNYPLRLSGKRKTPLITHYLGNKLLSFITSFLYGNYLSDMETGHKAFKKSIIAGMKIHSKRFDFEPEFTAKVLKMGHKILEIPIKVKPRGYDEGKKITWRDGFRAVWILIKYRFVD</sequence>
<proteinExistence type="predicted"/>
<dbReference type="PANTHER" id="PTHR48090:SF7">
    <property type="entry name" value="RFBJ PROTEIN"/>
    <property type="match status" value="1"/>
</dbReference>
<organism evidence="2 3">
    <name type="scientific">Candidatus Woesebacteria bacterium GW2011_GWA1_39_12</name>
    <dbReference type="NCBI Taxonomy" id="1618549"/>
    <lineage>
        <taxon>Bacteria</taxon>
        <taxon>Candidatus Woeseibacteriota</taxon>
    </lineage>
</organism>
<dbReference type="Gene3D" id="3.90.550.10">
    <property type="entry name" value="Spore Coat Polysaccharide Biosynthesis Protein SpsA, Chain A"/>
    <property type="match status" value="1"/>
</dbReference>
<dbReference type="InterPro" id="IPR029044">
    <property type="entry name" value="Nucleotide-diphossugar_trans"/>
</dbReference>
<evidence type="ECO:0000259" key="1">
    <source>
        <dbReference type="Pfam" id="PF00535"/>
    </source>
</evidence>
<dbReference type="CDD" id="cd04179">
    <property type="entry name" value="DPM_DPG-synthase_like"/>
    <property type="match status" value="1"/>
</dbReference>
<dbReference type="InterPro" id="IPR001173">
    <property type="entry name" value="Glyco_trans_2-like"/>
</dbReference>
<dbReference type="SUPFAM" id="SSF53448">
    <property type="entry name" value="Nucleotide-diphospho-sugar transferases"/>
    <property type="match status" value="1"/>
</dbReference>
<comment type="caution">
    <text evidence="2">The sequence shown here is derived from an EMBL/GenBank/DDBJ whole genome shotgun (WGS) entry which is preliminary data.</text>
</comment>
<evidence type="ECO:0000313" key="3">
    <source>
        <dbReference type="Proteomes" id="UP000034325"/>
    </source>
</evidence>